<comment type="subcellular location">
    <subcellularLocation>
        <location evidence="1">Cell inner membrane</location>
        <topology evidence="1">Multi-pass membrane protein</topology>
    </subcellularLocation>
</comment>
<evidence type="ECO:0000256" key="7">
    <source>
        <dbReference type="ARBA" id="ARBA00023136"/>
    </source>
</evidence>
<dbReference type="GO" id="GO:0005886">
    <property type="term" value="C:plasma membrane"/>
    <property type="evidence" value="ECO:0007669"/>
    <property type="project" value="UniProtKB-SubCell"/>
</dbReference>
<dbReference type="EMBL" id="ACQA01000001">
    <property type="protein sequence ID" value="EEQ96800.1"/>
    <property type="molecule type" value="Genomic_DNA"/>
</dbReference>
<dbReference type="HOGENOM" id="CLU_018534_1_0_5"/>
<dbReference type="InterPro" id="IPR000917">
    <property type="entry name" value="Sulfatase_N"/>
</dbReference>
<organism evidence="11 12">
    <name type="scientific">Brucella intermedia LMG 3301</name>
    <dbReference type="NCBI Taxonomy" id="641118"/>
    <lineage>
        <taxon>Bacteria</taxon>
        <taxon>Pseudomonadati</taxon>
        <taxon>Pseudomonadota</taxon>
        <taxon>Alphaproteobacteria</taxon>
        <taxon>Hyphomicrobiales</taxon>
        <taxon>Brucellaceae</taxon>
        <taxon>Brucella/Ochrobactrum group</taxon>
        <taxon>Brucella</taxon>
    </lineage>
</organism>
<evidence type="ECO:0000259" key="10">
    <source>
        <dbReference type="Pfam" id="PF08019"/>
    </source>
</evidence>
<name>C4WJ92_9HYPH</name>
<dbReference type="InterPro" id="IPR058130">
    <property type="entry name" value="PEA_transf_C"/>
</dbReference>
<dbReference type="CDD" id="cd16017">
    <property type="entry name" value="LptA"/>
    <property type="match status" value="1"/>
</dbReference>
<evidence type="ECO:0000256" key="2">
    <source>
        <dbReference type="ARBA" id="ARBA00022475"/>
    </source>
</evidence>
<keyword evidence="5 8" id="KW-0812">Transmembrane</keyword>
<evidence type="ECO:0000256" key="4">
    <source>
        <dbReference type="ARBA" id="ARBA00022679"/>
    </source>
</evidence>
<keyword evidence="7 8" id="KW-0472">Membrane</keyword>
<reference evidence="11 12" key="1">
    <citation type="submission" date="2009-05" db="EMBL/GenBank/DDBJ databases">
        <authorList>
            <person name="Setubal J.C."/>
            <person name="Boyle S."/>
            <person name="Crasta O.R."/>
            <person name="Gillespie J.J."/>
            <person name="Kenyon R.W."/>
            <person name="Lu J."/>
            <person name="Mane S."/>
            <person name="Nagrani S."/>
            <person name="Shallom J.M."/>
            <person name="Shallom S."/>
            <person name="Shukla M."/>
            <person name="Snyder E.E."/>
            <person name="Sobral B.W."/>
            <person name="Wattam A.R."/>
            <person name="Will R."/>
            <person name="Williams K."/>
            <person name="Yoo H."/>
            <person name="Munk C."/>
            <person name="Tapia R."/>
            <person name="Green L."/>
            <person name="Rogers Y."/>
            <person name="Detter J.C."/>
            <person name="Bruce D."/>
            <person name="Brettin T.S."/>
            <person name="Tsolis R."/>
        </authorList>
    </citation>
    <scope>NUCLEOTIDE SEQUENCE [LARGE SCALE GENOMIC DNA]</scope>
    <source>
        <strain evidence="11 12">LMG 3301</strain>
    </source>
</reference>
<dbReference type="PANTHER" id="PTHR30443:SF0">
    <property type="entry name" value="PHOSPHOETHANOLAMINE TRANSFERASE EPTA"/>
    <property type="match status" value="1"/>
</dbReference>
<sequence length="569" mass="62619">MRKPCEAPHYGSSAGSGQIGFEGSGMRFPRPSIASGTLCVLTAIYLLAFTNTSFWHRLITYFSDHPQKLVVAAAAILLIHIAVLMAFSAKYVIKPVLLFAVWVAAGGSYFTDTFGTIIDRNVVEATFTTTKAESGHLVTTGFLLHMLLYAVIPSLLIIWVRVKHRPLLQKLVVNTVSIIACLAVAIALIGSDYGSFSSMYREHRSDIMERLMPGTPIKSTVQYIAHDLYDRQIVMQSLGLDAKQSLPPATSGKKLLTVIVVGETARAKNFSLYGYPRETNPELKQQDIVTFTNTTSCGTDTSVSVPCMFSAFPRKEYSSSKFHGSENLMDLLNHAGVQVSWYENNTGSKGVSDRIPTVDLQNSNNAQYCEGGECLDQILVDQLRDHLKDVSGNATIVLHMTGSHGPSYYRRYPPEFAKFKPECRTSEFSDCITDEIVNAYDNSILYTDHILSEIINVLKAGEDRFAPAMIYMSDHGESLGEDGLYLHAAPYFIAPDVQTHIPFFAWFSPDYANATKLDTACIKQDAAAPASHDNLFHTVIGMMGVKTSAYDPALDRFASCRKANVAASN</sequence>
<evidence type="ECO:0000256" key="5">
    <source>
        <dbReference type="ARBA" id="ARBA00022692"/>
    </source>
</evidence>
<feature type="domain" description="Sulfatase N-terminal" evidence="9">
    <location>
        <begin position="257"/>
        <end position="545"/>
    </location>
</feature>
<proteinExistence type="predicted"/>
<dbReference type="SUPFAM" id="SSF53649">
    <property type="entry name" value="Alkaline phosphatase-like"/>
    <property type="match status" value="1"/>
</dbReference>
<evidence type="ECO:0000313" key="12">
    <source>
        <dbReference type="Proteomes" id="UP000004386"/>
    </source>
</evidence>
<protein>
    <submittedName>
        <fullName evidence="11">Sulfatase</fullName>
    </submittedName>
</protein>
<dbReference type="PANTHER" id="PTHR30443">
    <property type="entry name" value="INNER MEMBRANE PROTEIN"/>
    <property type="match status" value="1"/>
</dbReference>
<feature type="transmembrane region" description="Helical" evidence="8">
    <location>
        <begin position="138"/>
        <end position="159"/>
    </location>
</feature>
<dbReference type="Gene3D" id="3.40.720.10">
    <property type="entry name" value="Alkaline Phosphatase, subunit A"/>
    <property type="match status" value="1"/>
</dbReference>
<feature type="transmembrane region" description="Helical" evidence="8">
    <location>
        <begin position="69"/>
        <end position="89"/>
    </location>
</feature>
<dbReference type="Pfam" id="PF00884">
    <property type="entry name" value="Sulfatase"/>
    <property type="match status" value="1"/>
</dbReference>
<feature type="transmembrane region" description="Helical" evidence="8">
    <location>
        <begin position="171"/>
        <end position="190"/>
    </location>
</feature>
<keyword evidence="2" id="KW-1003">Cell membrane</keyword>
<evidence type="ECO:0000259" key="9">
    <source>
        <dbReference type="Pfam" id="PF00884"/>
    </source>
</evidence>
<gene>
    <name evidence="11" type="ORF">OINT_1002266</name>
</gene>
<accession>C4WJ92</accession>
<evidence type="ECO:0000256" key="1">
    <source>
        <dbReference type="ARBA" id="ARBA00004429"/>
    </source>
</evidence>
<keyword evidence="6 8" id="KW-1133">Transmembrane helix</keyword>
<dbReference type="Proteomes" id="UP000004386">
    <property type="component" value="Unassembled WGS sequence"/>
</dbReference>
<dbReference type="GO" id="GO:0016776">
    <property type="term" value="F:phosphotransferase activity, phosphate group as acceptor"/>
    <property type="evidence" value="ECO:0007669"/>
    <property type="project" value="TreeGrafter"/>
</dbReference>
<dbReference type="Pfam" id="PF08019">
    <property type="entry name" value="EptA_B_N"/>
    <property type="match status" value="1"/>
</dbReference>
<dbReference type="GO" id="GO:0009244">
    <property type="term" value="P:lipopolysaccharide core region biosynthetic process"/>
    <property type="evidence" value="ECO:0007669"/>
    <property type="project" value="TreeGrafter"/>
</dbReference>
<feature type="transmembrane region" description="Helical" evidence="8">
    <location>
        <begin position="96"/>
        <end position="118"/>
    </location>
</feature>
<evidence type="ECO:0000313" key="11">
    <source>
        <dbReference type="EMBL" id="EEQ96800.1"/>
    </source>
</evidence>
<dbReference type="InterPro" id="IPR012549">
    <property type="entry name" value="EptA-like_N"/>
</dbReference>
<evidence type="ECO:0000256" key="8">
    <source>
        <dbReference type="SAM" id="Phobius"/>
    </source>
</evidence>
<feature type="transmembrane region" description="Helical" evidence="8">
    <location>
        <begin position="32"/>
        <end position="49"/>
    </location>
</feature>
<dbReference type="AlphaFoldDB" id="C4WJ92"/>
<keyword evidence="4" id="KW-0808">Transferase</keyword>
<dbReference type="InterPro" id="IPR017850">
    <property type="entry name" value="Alkaline_phosphatase_core_sf"/>
</dbReference>
<feature type="domain" description="Phosphoethanolamine transferase N-terminal" evidence="10">
    <location>
        <begin position="77"/>
        <end position="227"/>
    </location>
</feature>
<evidence type="ECO:0000256" key="6">
    <source>
        <dbReference type="ARBA" id="ARBA00022989"/>
    </source>
</evidence>
<comment type="caution">
    <text evidence="11">The sequence shown here is derived from an EMBL/GenBank/DDBJ whole genome shotgun (WGS) entry which is preliminary data.</text>
</comment>
<keyword evidence="3" id="KW-0997">Cell inner membrane</keyword>
<evidence type="ECO:0000256" key="3">
    <source>
        <dbReference type="ARBA" id="ARBA00022519"/>
    </source>
</evidence>
<dbReference type="NCBIfam" id="NF028537">
    <property type="entry name" value="P_eth_NH2_trans"/>
    <property type="match status" value="1"/>
</dbReference>
<dbReference type="InterPro" id="IPR040423">
    <property type="entry name" value="PEA_transferase"/>
</dbReference>